<evidence type="ECO:0000256" key="4">
    <source>
        <dbReference type="ARBA" id="ARBA00022857"/>
    </source>
</evidence>
<keyword evidence="3 8" id="KW-0028">Amino-acid biosynthesis</keyword>
<accession>A0A5P8JUH1</accession>
<dbReference type="GO" id="GO:0009073">
    <property type="term" value="P:aromatic amino acid family biosynthetic process"/>
    <property type="evidence" value="ECO:0007669"/>
    <property type="project" value="UniProtKB-KW"/>
</dbReference>
<comment type="subunit">
    <text evidence="8">Homodimer.</text>
</comment>
<evidence type="ECO:0000259" key="11">
    <source>
        <dbReference type="Pfam" id="PF18317"/>
    </source>
</evidence>
<evidence type="ECO:0000256" key="5">
    <source>
        <dbReference type="ARBA" id="ARBA00023002"/>
    </source>
</evidence>
<organism evidence="12 13">
    <name type="scientific">Lacticaseibacillus manihotivorans</name>
    <dbReference type="NCBI Taxonomy" id="88233"/>
    <lineage>
        <taxon>Bacteria</taxon>
        <taxon>Bacillati</taxon>
        <taxon>Bacillota</taxon>
        <taxon>Bacilli</taxon>
        <taxon>Lactobacillales</taxon>
        <taxon>Lactobacillaceae</taxon>
        <taxon>Lacticaseibacillus</taxon>
    </lineage>
</organism>
<comment type="catalytic activity">
    <reaction evidence="7 8">
        <text>shikimate + NADP(+) = 3-dehydroshikimate + NADPH + H(+)</text>
        <dbReference type="Rhea" id="RHEA:17737"/>
        <dbReference type="ChEBI" id="CHEBI:15378"/>
        <dbReference type="ChEBI" id="CHEBI:16630"/>
        <dbReference type="ChEBI" id="CHEBI:36208"/>
        <dbReference type="ChEBI" id="CHEBI:57783"/>
        <dbReference type="ChEBI" id="CHEBI:58349"/>
        <dbReference type="EC" id="1.1.1.25"/>
    </reaction>
</comment>
<dbReference type="Pfam" id="PF08501">
    <property type="entry name" value="Shikimate_dh_N"/>
    <property type="match status" value="1"/>
</dbReference>
<dbReference type="InterPro" id="IPR013708">
    <property type="entry name" value="Shikimate_DH-bd_N"/>
</dbReference>
<feature type="binding site" evidence="8">
    <location>
        <position position="294"/>
    </location>
    <ligand>
        <name>shikimate</name>
        <dbReference type="ChEBI" id="CHEBI:36208"/>
    </ligand>
</feature>
<reference evidence="12 13" key="1">
    <citation type="submission" date="2019-10" db="EMBL/GenBank/DDBJ databases">
        <title>Genome sequencing of Lactobacillus manihotivorans.</title>
        <authorList>
            <person name="Kim K."/>
        </authorList>
    </citation>
    <scope>NUCLEOTIDE SEQUENCE [LARGE SCALE GENOMIC DNA]</scope>
    <source>
        <strain evidence="12 13">LM010</strain>
    </source>
</reference>
<feature type="binding site" evidence="8">
    <location>
        <begin position="59"/>
        <end position="61"/>
    </location>
    <ligand>
        <name>shikimate</name>
        <dbReference type="ChEBI" id="CHEBI:36208"/>
    </ligand>
</feature>
<evidence type="ECO:0000256" key="2">
    <source>
        <dbReference type="ARBA" id="ARBA00012962"/>
    </source>
</evidence>
<dbReference type="AlphaFoldDB" id="A0A5P8JUH1"/>
<dbReference type="InterPro" id="IPR011342">
    <property type="entry name" value="Shikimate_DH"/>
</dbReference>
<evidence type="ECO:0000313" key="12">
    <source>
        <dbReference type="EMBL" id="QFQ92686.1"/>
    </source>
</evidence>
<dbReference type="SUPFAM" id="SSF53223">
    <property type="entry name" value="Aminoacid dehydrogenase-like, N-terminal domain"/>
    <property type="match status" value="1"/>
</dbReference>
<feature type="binding site" evidence="8">
    <location>
        <position position="265"/>
    </location>
    <ligand>
        <name>shikimate</name>
        <dbReference type="ChEBI" id="CHEBI:36208"/>
    </ligand>
</feature>
<dbReference type="EC" id="1.1.1.25" evidence="2 8"/>
<evidence type="ECO:0000256" key="8">
    <source>
        <dbReference type="HAMAP-Rule" id="MF_00222"/>
    </source>
</evidence>
<feature type="domain" description="Shikimate dehydrogenase substrate binding N-terminal" evidence="10">
    <location>
        <begin position="51"/>
        <end position="133"/>
    </location>
</feature>
<feature type="domain" description="Quinate/shikimate 5-dehydrogenase/glutamyl-tRNA reductase" evidence="9">
    <location>
        <begin position="153"/>
        <end position="239"/>
    </location>
</feature>
<dbReference type="InterPro" id="IPR046346">
    <property type="entry name" value="Aminoacid_DH-like_N_sf"/>
</dbReference>
<dbReference type="Gene3D" id="3.40.50.10860">
    <property type="entry name" value="Leucine Dehydrogenase, chain A, domain 1"/>
    <property type="match status" value="1"/>
</dbReference>
<feature type="binding site" evidence="8">
    <location>
        <position position="106"/>
    </location>
    <ligand>
        <name>shikimate</name>
        <dbReference type="ChEBI" id="CHEBI:36208"/>
    </ligand>
</feature>
<dbReference type="CDD" id="cd01065">
    <property type="entry name" value="NAD_bind_Shikimate_DH"/>
    <property type="match status" value="1"/>
</dbReference>
<dbReference type="GO" id="GO:0019632">
    <property type="term" value="P:shikimate metabolic process"/>
    <property type="evidence" value="ECO:0007669"/>
    <property type="project" value="InterPro"/>
</dbReference>
<feature type="binding site" evidence="8">
    <location>
        <begin position="169"/>
        <end position="173"/>
    </location>
    <ligand>
        <name>NADP(+)</name>
        <dbReference type="ChEBI" id="CHEBI:58349"/>
    </ligand>
</feature>
<gene>
    <name evidence="8" type="primary">aroE</name>
    <name evidence="12" type="ORF">LM010_15380</name>
</gene>
<dbReference type="HAMAP" id="MF_00222">
    <property type="entry name" value="Shikimate_DH_AroE"/>
    <property type="match status" value="1"/>
</dbReference>
<feature type="binding site" evidence="8">
    <location>
        <position position="131"/>
    </location>
    <ligand>
        <name>shikimate</name>
        <dbReference type="ChEBI" id="CHEBI:36208"/>
    </ligand>
</feature>
<feature type="active site" description="Proton acceptor" evidence="8">
    <location>
        <position position="110"/>
    </location>
</feature>
<dbReference type="Proteomes" id="UP000388452">
    <property type="component" value="Chromosome"/>
</dbReference>
<feature type="binding site" evidence="8">
    <location>
        <position position="287"/>
    </location>
    <ligand>
        <name>NADP(+)</name>
        <dbReference type="ChEBI" id="CHEBI:58349"/>
    </ligand>
</feature>
<evidence type="ECO:0000259" key="9">
    <source>
        <dbReference type="Pfam" id="PF01488"/>
    </source>
</evidence>
<keyword evidence="6 8" id="KW-0057">Aromatic amino acid biosynthesis</keyword>
<evidence type="ECO:0000256" key="3">
    <source>
        <dbReference type="ARBA" id="ARBA00022605"/>
    </source>
</evidence>
<sequence length="320" mass="33899">MDSSGKRGVCARIDVCDVGTCVSTRSTQREFDPRTSGGIILIDGHTKLYGLLAHPAAHSLSPAMHNLAFDRNQINARYLAFDVTPETLPTAVNAIRDLHLGGVNLSMPLKKAVIPLLDHVSDFAQKAQSVNTIVNRDGELYGYSTDGVGVVQALKHHTDLSQAHVLLFGAGGAAESAALALSDNGVGQLTIANRHVEKAQNLADRLSALTQVISLEDEAAVCAAVQQADVLINATSLGMQVQSELTPMPASAQLRADQVVMDMVYDPLVTTFLSQAKQAGVKTCLNGLSLLVAQGAASFELWTDTQMPVAEVEKHLAGLL</sequence>
<dbReference type="InterPro" id="IPR006151">
    <property type="entry name" value="Shikm_DH/Glu-tRNA_Rdtase"/>
</dbReference>
<comment type="caution">
    <text evidence="8">Lacks conserved residue(s) required for the propagation of feature annotation.</text>
</comment>
<comment type="pathway">
    <text evidence="1 8">Metabolic intermediate biosynthesis; chorismate biosynthesis; chorismate from D-erythrose 4-phosphate and phosphoenolpyruvate: step 4/7.</text>
</comment>
<dbReference type="GO" id="GO:0009423">
    <property type="term" value="P:chorismate biosynthetic process"/>
    <property type="evidence" value="ECO:0007669"/>
    <property type="project" value="UniProtKB-UniRule"/>
</dbReference>
<dbReference type="GO" id="GO:0004764">
    <property type="term" value="F:shikimate 3-dehydrogenase (NADP+) activity"/>
    <property type="evidence" value="ECO:0007669"/>
    <property type="project" value="UniProtKB-UniRule"/>
</dbReference>
<dbReference type="Gene3D" id="3.40.50.720">
    <property type="entry name" value="NAD(P)-binding Rossmann-like Domain"/>
    <property type="match status" value="1"/>
</dbReference>
<feature type="domain" description="SDH C-terminal" evidence="11">
    <location>
        <begin position="287"/>
        <end position="316"/>
    </location>
</feature>
<dbReference type="Pfam" id="PF01488">
    <property type="entry name" value="Shikimate_DH"/>
    <property type="match status" value="1"/>
</dbReference>
<dbReference type="EMBL" id="CP045068">
    <property type="protein sequence ID" value="QFQ92686.1"/>
    <property type="molecule type" value="Genomic_DNA"/>
</dbReference>
<dbReference type="GO" id="GO:0008652">
    <property type="term" value="P:amino acid biosynthetic process"/>
    <property type="evidence" value="ECO:0007669"/>
    <property type="project" value="UniProtKB-KW"/>
</dbReference>
<dbReference type="NCBIfam" id="TIGR00507">
    <property type="entry name" value="aroE"/>
    <property type="match status" value="1"/>
</dbReference>
<evidence type="ECO:0000256" key="6">
    <source>
        <dbReference type="ARBA" id="ARBA00023141"/>
    </source>
</evidence>
<evidence type="ECO:0000256" key="7">
    <source>
        <dbReference type="ARBA" id="ARBA00049442"/>
    </source>
</evidence>
<feature type="binding site" evidence="8">
    <location>
        <position position="122"/>
    </location>
    <ligand>
        <name>NADP(+)</name>
        <dbReference type="ChEBI" id="CHEBI:58349"/>
    </ligand>
</feature>
<evidence type="ECO:0000256" key="1">
    <source>
        <dbReference type="ARBA" id="ARBA00004871"/>
    </source>
</evidence>
<dbReference type="InterPro" id="IPR022893">
    <property type="entry name" value="Shikimate_DH_fam"/>
</dbReference>
<dbReference type="SUPFAM" id="SSF51735">
    <property type="entry name" value="NAD(P)-binding Rossmann-fold domains"/>
    <property type="match status" value="1"/>
</dbReference>
<dbReference type="PANTHER" id="PTHR21089:SF1">
    <property type="entry name" value="BIFUNCTIONAL 3-DEHYDROQUINATE DEHYDRATASE_SHIKIMATE DEHYDROGENASE, CHLOROPLASTIC"/>
    <property type="match status" value="1"/>
</dbReference>
<dbReference type="UniPathway" id="UPA00053">
    <property type="reaction ID" value="UER00087"/>
</dbReference>
<dbReference type="GO" id="GO:0050661">
    <property type="term" value="F:NADP binding"/>
    <property type="evidence" value="ECO:0007669"/>
    <property type="project" value="InterPro"/>
</dbReference>
<comment type="function">
    <text evidence="8">Involved in the biosynthesis of the chorismate, which leads to the biosynthesis of aromatic amino acids. Catalyzes the reversible NADPH linked reduction of 3-dehydroshikimate (DHSA) to yield shikimate (SA).</text>
</comment>
<evidence type="ECO:0000313" key="13">
    <source>
        <dbReference type="Proteomes" id="UP000388452"/>
    </source>
</evidence>
<keyword evidence="4 8" id="KW-0521">NADP</keyword>
<feature type="binding site" evidence="8">
    <location>
        <position position="263"/>
    </location>
    <ligand>
        <name>NADP(+)</name>
        <dbReference type="ChEBI" id="CHEBI:58349"/>
    </ligand>
</feature>
<name>A0A5P8JUH1_9LACO</name>
<keyword evidence="5 8" id="KW-0560">Oxidoreductase</keyword>
<dbReference type="InterPro" id="IPR036291">
    <property type="entry name" value="NAD(P)-bd_dom_sf"/>
</dbReference>
<proteinExistence type="inferred from homology"/>
<dbReference type="PANTHER" id="PTHR21089">
    <property type="entry name" value="SHIKIMATE DEHYDROGENASE"/>
    <property type="match status" value="1"/>
</dbReference>
<dbReference type="Pfam" id="PF18317">
    <property type="entry name" value="SDH_C"/>
    <property type="match status" value="1"/>
</dbReference>
<feature type="binding site" evidence="8">
    <location>
        <position position="146"/>
    </location>
    <ligand>
        <name>shikimate</name>
        <dbReference type="ChEBI" id="CHEBI:36208"/>
    </ligand>
</feature>
<evidence type="ECO:0000259" key="10">
    <source>
        <dbReference type="Pfam" id="PF08501"/>
    </source>
</evidence>
<protein>
    <recommendedName>
        <fullName evidence="2 8">Shikimate dehydrogenase (NADP(+))</fullName>
        <shortName evidence="8">SDH</shortName>
        <ecNumber evidence="2 8">1.1.1.25</ecNumber>
    </recommendedName>
</protein>
<dbReference type="NCBIfam" id="NF001319">
    <property type="entry name" value="PRK00258.3-3"/>
    <property type="match status" value="1"/>
</dbReference>
<comment type="similarity">
    <text evidence="8">Belongs to the shikimate dehydrogenase family.</text>
</comment>
<dbReference type="InterPro" id="IPR041121">
    <property type="entry name" value="SDH_C"/>
</dbReference>